<name>A0A7J6X287_THATH</name>
<dbReference type="PANTHER" id="PTHR12801:SF123">
    <property type="entry name" value="RNA EXONUCLEASE 4"/>
    <property type="match status" value="1"/>
</dbReference>
<dbReference type="GO" id="GO:0003676">
    <property type="term" value="F:nucleic acid binding"/>
    <property type="evidence" value="ECO:0007669"/>
    <property type="project" value="InterPro"/>
</dbReference>
<evidence type="ECO:0000256" key="5">
    <source>
        <dbReference type="ARBA" id="ARBA00022801"/>
    </source>
</evidence>
<accession>A0A7J6X287</accession>
<dbReference type="CDD" id="cd06144">
    <property type="entry name" value="REX4_like"/>
    <property type="match status" value="1"/>
</dbReference>
<dbReference type="PANTHER" id="PTHR12801">
    <property type="entry name" value="RNA EXONUCLEASE REXO1 / RECO3 FAMILY MEMBER-RELATED"/>
    <property type="match status" value="1"/>
</dbReference>
<comment type="caution">
    <text evidence="9">The sequence shown here is derived from an EMBL/GenBank/DDBJ whole genome shotgun (WGS) entry which is preliminary data.</text>
</comment>
<keyword evidence="6 9" id="KW-0269">Exonuclease</keyword>
<gene>
    <name evidence="9" type="ORF">FRX31_006579</name>
</gene>
<dbReference type="InterPro" id="IPR013520">
    <property type="entry name" value="Ribonucl_H"/>
</dbReference>
<comment type="similarity">
    <text evidence="2">Belongs to the REXO4 family.</text>
</comment>
<dbReference type="Proteomes" id="UP000554482">
    <property type="component" value="Unassembled WGS sequence"/>
</dbReference>
<evidence type="ECO:0000259" key="8">
    <source>
        <dbReference type="SMART" id="SM00479"/>
    </source>
</evidence>
<evidence type="ECO:0000256" key="7">
    <source>
        <dbReference type="ARBA" id="ARBA00023242"/>
    </source>
</evidence>
<reference evidence="9 10" key="1">
    <citation type="submission" date="2020-06" db="EMBL/GenBank/DDBJ databases">
        <title>Transcriptomic and genomic resources for Thalictrum thalictroides and T. hernandezii: Facilitating candidate gene discovery in an emerging model plant lineage.</title>
        <authorList>
            <person name="Arias T."/>
            <person name="Riano-Pachon D.M."/>
            <person name="Di Stilio V.S."/>
        </authorList>
    </citation>
    <scope>NUCLEOTIDE SEQUENCE [LARGE SCALE GENOMIC DNA]</scope>
    <source>
        <strain evidence="10">cv. WT478/WT964</strain>
        <tissue evidence="9">Leaves</tissue>
    </source>
</reference>
<dbReference type="Gene3D" id="3.30.420.10">
    <property type="entry name" value="Ribonuclease H-like superfamily/Ribonuclease H"/>
    <property type="match status" value="1"/>
</dbReference>
<evidence type="ECO:0000256" key="2">
    <source>
        <dbReference type="ARBA" id="ARBA00010489"/>
    </source>
</evidence>
<evidence type="ECO:0000256" key="6">
    <source>
        <dbReference type="ARBA" id="ARBA00022839"/>
    </source>
</evidence>
<proteinExistence type="inferred from homology"/>
<comment type="subcellular location">
    <subcellularLocation>
        <location evidence="1">Nucleus</location>
    </subcellularLocation>
</comment>
<dbReference type="EMBL" id="JABWDY010006190">
    <property type="protein sequence ID" value="KAF5203831.1"/>
    <property type="molecule type" value="Genomic_DNA"/>
</dbReference>
<feature type="domain" description="Exonuclease" evidence="8">
    <location>
        <begin position="50"/>
        <end position="224"/>
    </location>
</feature>
<keyword evidence="7" id="KW-0539">Nucleus</keyword>
<evidence type="ECO:0000256" key="1">
    <source>
        <dbReference type="ARBA" id="ARBA00004123"/>
    </source>
</evidence>
<evidence type="ECO:0000256" key="3">
    <source>
        <dbReference type="ARBA" id="ARBA00016937"/>
    </source>
</evidence>
<keyword evidence="10" id="KW-1185">Reference proteome</keyword>
<evidence type="ECO:0000313" key="9">
    <source>
        <dbReference type="EMBL" id="KAF5203831.1"/>
    </source>
</evidence>
<dbReference type="GO" id="GO:0006364">
    <property type="term" value="P:rRNA processing"/>
    <property type="evidence" value="ECO:0007669"/>
    <property type="project" value="InterPro"/>
</dbReference>
<dbReference type="AlphaFoldDB" id="A0A7J6X287"/>
<evidence type="ECO:0000313" key="10">
    <source>
        <dbReference type="Proteomes" id="UP000554482"/>
    </source>
</evidence>
<dbReference type="SUPFAM" id="SSF53098">
    <property type="entry name" value="Ribonuclease H-like"/>
    <property type="match status" value="1"/>
</dbReference>
<dbReference type="InterPro" id="IPR012337">
    <property type="entry name" value="RNaseH-like_sf"/>
</dbReference>
<dbReference type="GO" id="GO:0005634">
    <property type="term" value="C:nucleus"/>
    <property type="evidence" value="ECO:0007669"/>
    <property type="project" value="UniProtKB-SubCell"/>
</dbReference>
<dbReference type="InterPro" id="IPR047021">
    <property type="entry name" value="REXO1/3/4-like"/>
</dbReference>
<organism evidence="9 10">
    <name type="scientific">Thalictrum thalictroides</name>
    <name type="common">Rue-anemone</name>
    <name type="synonym">Anemone thalictroides</name>
    <dbReference type="NCBI Taxonomy" id="46969"/>
    <lineage>
        <taxon>Eukaryota</taxon>
        <taxon>Viridiplantae</taxon>
        <taxon>Streptophyta</taxon>
        <taxon>Embryophyta</taxon>
        <taxon>Tracheophyta</taxon>
        <taxon>Spermatophyta</taxon>
        <taxon>Magnoliopsida</taxon>
        <taxon>Ranunculales</taxon>
        <taxon>Ranunculaceae</taxon>
        <taxon>Thalictroideae</taxon>
        <taxon>Thalictrum</taxon>
    </lineage>
</organism>
<dbReference type="SMART" id="SM00479">
    <property type="entry name" value="EXOIII"/>
    <property type="match status" value="1"/>
</dbReference>
<protein>
    <recommendedName>
        <fullName evidence="3">RNA exonuclease 4</fullName>
    </recommendedName>
</protein>
<dbReference type="GO" id="GO:0008408">
    <property type="term" value="F:3'-5' exonuclease activity"/>
    <property type="evidence" value="ECO:0007669"/>
    <property type="project" value="InterPro"/>
</dbReference>
<sequence length="252" mass="28296">MNIFDSSDVLSAHKEICCLSPTTCLVPTTIPLIESKVEVSNLSDAIQVPEAIAIDCEMVGGGYGGILDICVSVCLIDESENVLFHTYVKPILPVTNYRYDITGLTEEHLKDAMPLEEVEEKILKILRNGETISRLSLGGGKGRLLVGHSLKNDLECLRICYPDHMLRDTAMYHPLMKTNLASHSLKYLTKTYLGYEIQSGIHDPFENCVAAIRLYKRMRAQDHPMEKFTTPIVSHKSSRYSTMFHSMNSKEL</sequence>
<dbReference type="OrthoDB" id="8191639at2759"/>
<keyword evidence="5" id="KW-0378">Hydrolase</keyword>
<dbReference type="InterPro" id="IPR036397">
    <property type="entry name" value="RNaseH_sf"/>
</dbReference>
<dbReference type="InterPro" id="IPR037431">
    <property type="entry name" value="REX4_DEDDh_dom"/>
</dbReference>
<keyword evidence="4" id="KW-0540">Nuclease</keyword>
<dbReference type="Pfam" id="PF00929">
    <property type="entry name" value="RNase_T"/>
    <property type="match status" value="1"/>
</dbReference>
<evidence type="ECO:0000256" key="4">
    <source>
        <dbReference type="ARBA" id="ARBA00022722"/>
    </source>
</evidence>